<evidence type="ECO:0000256" key="1">
    <source>
        <dbReference type="SAM" id="MobiDB-lite"/>
    </source>
</evidence>
<dbReference type="Proteomes" id="UP001642360">
    <property type="component" value="Unassembled WGS sequence"/>
</dbReference>
<evidence type="ECO:0000313" key="3">
    <source>
        <dbReference type="Proteomes" id="UP001642360"/>
    </source>
</evidence>
<gene>
    <name evidence="2" type="ORF">ILEXP_LOCUS53518</name>
</gene>
<dbReference type="EMBL" id="CAUOFW020008591">
    <property type="protein sequence ID" value="CAK9183262.1"/>
    <property type="molecule type" value="Genomic_DNA"/>
</dbReference>
<feature type="region of interest" description="Disordered" evidence="1">
    <location>
        <begin position="1"/>
        <end position="20"/>
    </location>
</feature>
<dbReference type="AlphaFoldDB" id="A0ABC8UR09"/>
<accession>A0ABC8UR09</accession>
<protein>
    <submittedName>
        <fullName evidence="2">Uncharacterized protein</fullName>
    </submittedName>
</protein>
<name>A0ABC8UR09_9AQUA</name>
<evidence type="ECO:0000313" key="2">
    <source>
        <dbReference type="EMBL" id="CAK9183262.1"/>
    </source>
</evidence>
<comment type="caution">
    <text evidence="2">The sequence shown here is derived from an EMBL/GenBank/DDBJ whole genome shotgun (WGS) entry which is preliminary data.</text>
</comment>
<organism evidence="2 3">
    <name type="scientific">Ilex paraguariensis</name>
    <name type="common">yerba mate</name>
    <dbReference type="NCBI Taxonomy" id="185542"/>
    <lineage>
        <taxon>Eukaryota</taxon>
        <taxon>Viridiplantae</taxon>
        <taxon>Streptophyta</taxon>
        <taxon>Embryophyta</taxon>
        <taxon>Tracheophyta</taxon>
        <taxon>Spermatophyta</taxon>
        <taxon>Magnoliopsida</taxon>
        <taxon>eudicotyledons</taxon>
        <taxon>Gunneridae</taxon>
        <taxon>Pentapetalae</taxon>
        <taxon>asterids</taxon>
        <taxon>campanulids</taxon>
        <taxon>Aquifoliales</taxon>
        <taxon>Aquifoliaceae</taxon>
        <taxon>Ilex</taxon>
    </lineage>
</organism>
<sequence length="123" mass="12792">MSAQILNEGEGTRGRVTGVDARGQASFVEAKGLVSTEEEGIQHGRVTQDGEEAQLHAESQAIQVGAAGGEAPWTLGNPACHGGGALGDGHWWWSPQVVALEPSNVHGGCYSRNLRAWAQGYGG</sequence>
<keyword evidence="3" id="KW-1185">Reference proteome</keyword>
<reference evidence="2 3" key="1">
    <citation type="submission" date="2024-02" db="EMBL/GenBank/DDBJ databases">
        <authorList>
            <person name="Vignale AGUSTIN F."/>
            <person name="Sosa J E."/>
            <person name="Modenutti C."/>
        </authorList>
    </citation>
    <scope>NUCLEOTIDE SEQUENCE [LARGE SCALE GENOMIC DNA]</scope>
</reference>
<proteinExistence type="predicted"/>